<dbReference type="InterPro" id="IPR001260">
    <property type="entry name" value="Coprogen_oxidase_aer"/>
</dbReference>
<evidence type="ECO:0000256" key="2">
    <source>
        <dbReference type="ARBA" id="ARBA00010644"/>
    </source>
</evidence>
<dbReference type="GO" id="GO:0004109">
    <property type="term" value="F:coproporphyrinogen oxidase activity"/>
    <property type="evidence" value="ECO:0007669"/>
    <property type="project" value="UniProtKB-EC"/>
</dbReference>
<dbReference type="EC" id="1.3.3.3" evidence="4"/>
<keyword evidence="6" id="KW-0627">Porphyrin biosynthesis</keyword>
<sequence length="180" mass="21398">WWFGGGTDLTPYYLDEEDVKHFHGTLKKACDKHDSTYYSKWKKWCDDYFHVKFRGERRGVGGIFFDDLEAEKQDDVFGFVKDCAESVIPSYMPIVFKHKNDPVSEEERRWQLLRRGRYVEFNLVYDRGTKFGFATPHARIESILMSLPLLAQWEYMHIPETGSREAEITEVLREPRDWVS</sequence>
<name>A0AAV2SS24_MEGNR</name>
<dbReference type="GO" id="GO:0006782">
    <property type="term" value="P:protoporphyrinogen IX biosynthetic process"/>
    <property type="evidence" value="ECO:0007669"/>
    <property type="project" value="TreeGrafter"/>
</dbReference>
<dbReference type="EMBL" id="CAXKWB010110561">
    <property type="protein sequence ID" value="CAL4232426.1"/>
    <property type="molecule type" value="Genomic_DNA"/>
</dbReference>
<evidence type="ECO:0000256" key="5">
    <source>
        <dbReference type="ARBA" id="ARBA00023002"/>
    </source>
</evidence>
<evidence type="ECO:0000256" key="4">
    <source>
        <dbReference type="ARBA" id="ARBA00012869"/>
    </source>
</evidence>
<protein>
    <recommendedName>
        <fullName evidence="4">coproporphyrinogen oxidase</fullName>
        <ecNumber evidence="4">1.3.3.3</ecNumber>
    </recommendedName>
</protein>
<dbReference type="Pfam" id="PF01218">
    <property type="entry name" value="Coprogen_oxidas"/>
    <property type="match status" value="1"/>
</dbReference>
<dbReference type="InterPro" id="IPR036406">
    <property type="entry name" value="Coprogen_oxidase_aer_sf"/>
</dbReference>
<reference evidence="7 8" key="1">
    <citation type="submission" date="2024-05" db="EMBL/GenBank/DDBJ databases">
        <authorList>
            <person name="Wallberg A."/>
        </authorList>
    </citation>
    <scope>NUCLEOTIDE SEQUENCE [LARGE SCALE GENOMIC DNA]</scope>
</reference>
<dbReference type="Gene3D" id="3.40.1500.10">
    <property type="entry name" value="Coproporphyrinogen III oxidase, aerobic"/>
    <property type="match status" value="1"/>
</dbReference>
<evidence type="ECO:0000256" key="1">
    <source>
        <dbReference type="ARBA" id="ARBA00005168"/>
    </source>
</evidence>
<comment type="subunit">
    <text evidence="3">Homodimer.</text>
</comment>
<dbReference type="PANTHER" id="PTHR10755:SF0">
    <property type="entry name" value="OXYGEN-DEPENDENT COPROPORPHYRINOGEN-III OXIDASE, MITOCHONDRIAL"/>
    <property type="match status" value="1"/>
</dbReference>
<comment type="similarity">
    <text evidence="2">Belongs to the aerobic coproporphyrinogen-III oxidase family.</text>
</comment>
<comment type="pathway">
    <text evidence="1">Porphyrin-containing compound metabolism; protoporphyrin-IX biosynthesis; protoporphyrinogen-IX from coproporphyrinogen-III (O2 route): step 1/1.</text>
</comment>
<keyword evidence="8" id="KW-1185">Reference proteome</keyword>
<feature type="non-terminal residue" evidence="7">
    <location>
        <position position="1"/>
    </location>
</feature>
<dbReference type="GO" id="GO:0005737">
    <property type="term" value="C:cytoplasm"/>
    <property type="evidence" value="ECO:0007669"/>
    <property type="project" value="TreeGrafter"/>
</dbReference>
<dbReference type="AlphaFoldDB" id="A0AAV2SS24"/>
<keyword evidence="5" id="KW-0560">Oxidoreductase</keyword>
<comment type="caution">
    <text evidence="7">The sequence shown here is derived from an EMBL/GenBank/DDBJ whole genome shotgun (WGS) entry which is preliminary data.</text>
</comment>
<evidence type="ECO:0000256" key="6">
    <source>
        <dbReference type="ARBA" id="ARBA00023244"/>
    </source>
</evidence>
<dbReference type="PRINTS" id="PR00073">
    <property type="entry name" value="COPRGNOXDASE"/>
</dbReference>
<dbReference type="PANTHER" id="PTHR10755">
    <property type="entry name" value="COPROPORPHYRINOGEN III OXIDASE, MITOCHONDRIAL"/>
    <property type="match status" value="1"/>
</dbReference>
<evidence type="ECO:0000313" key="7">
    <source>
        <dbReference type="EMBL" id="CAL4232426.1"/>
    </source>
</evidence>
<gene>
    <name evidence="7" type="ORF">MNOR_LOCUS39870</name>
</gene>
<dbReference type="SUPFAM" id="SSF102886">
    <property type="entry name" value="Coproporphyrinogen III oxidase"/>
    <property type="match status" value="1"/>
</dbReference>
<accession>A0AAV2SS24</accession>
<organism evidence="7 8">
    <name type="scientific">Meganyctiphanes norvegica</name>
    <name type="common">Northern krill</name>
    <name type="synonym">Thysanopoda norvegica</name>
    <dbReference type="NCBI Taxonomy" id="48144"/>
    <lineage>
        <taxon>Eukaryota</taxon>
        <taxon>Metazoa</taxon>
        <taxon>Ecdysozoa</taxon>
        <taxon>Arthropoda</taxon>
        <taxon>Crustacea</taxon>
        <taxon>Multicrustacea</taxon>
        <taxon>Malacostraca</taxon>
        <taxon>Eumalacostraca</taxon>
        <taxon>Eucarida</taxon>
        <taxon>Euphausiacea</taxon>
        <taxon>Euphausiidae</taxon>
        <taxon>Meganyctiphanes</taxon>
    </lineage>
</organism>
<evidence type="ECO:0000256" key="3">
    <source>
        <dbReference type="ARBA" id="ARBA00011738"/>
    </source>
</evidence>
<evidence type="ECO:0000313" key="8">
    <source>
        <dbReference type="Proteomes" id="UP001497623"/>
    </source>
</evidence>
<dbReference type="Proteomes" id="UP001497623">
    <property type="component" value="Unassembled WGS sequence"/>
</dbReference>
<proteinExistence type="inferred from homology"/>